<dbReference type="GO" id="GO:0009279">
    <property type="term" value="C:cell outer membrane"/>
    <property type="evidence" value="ECO:0007669"/>
    <property type="project" value="UniProtKB-SubCell"/>
</dbReference>
<gene>
    <name evidence="7" type="ORF">MRAB57_2550</name>
</gene>
<dbReference type="SUPFAM" id="SSF103088">
    <property type="entry name" value="OmpA-like"/>
    <property type="match status" value="1"/>
</dbReference>
<dbReference type="PANTHER" id="PTHR30329:SF21">
    <property type="entry name" value="LIPOPROTEIN YIAD-RELATED"/>
    <property type="match status" value="1"/>
</dbReference>
<dbReference type="PRINTS" id="PR01023">
    <property type="entry name" value="NAFLGMOTY"/>
</dbReference>
<dbReference type="Pfam" id="PF04972">
    <property type="entry name" value="BON"/>
    <property type="match status" value="1"/>
</dbReference>
<keyword evidence="3" id="KW-0998">Cell outer membrane</keyword>
<dbReference type="PANTHER" id="PTHR30329">
    <property type="entry name" value="STATOR ELEMENT OF FLAGELLAR MOTOR COMPLEX"/>
    <property type="match status" value="1"/>
</dbReference>
<evidence type="ECO:0000256" key="1">
    <source>
        <dbReference type="ARBA" id="ARBA00004442"/>
    </source>
</evidence>
<feature type="domain" description="OmpA-like" evidence="6">
    <location>
        <begin position="204"/>
        <end position="318"/>
    </location>
</feature>
<evidence type="ECO:0000256" key="3">
    <source>
        <dbReference type="ARBA" id="ARBA00023237"/>
    </source>
</evidence>
<keyword evidence="2 4" id="KW-0472">Membrane</keyword>
<organism evidence="7 8">
    <name type="scientific">Mycobacterium rhizamassiliense</name>
    <dbReference type="NCBI Taxonomy" id="1841860"/>
    <lineage>
        <taxon>Bacteria</taxon>
        <taxon>Bacillati</taxon>
        <taxon>Actinomycetota</taxon>
        <taxon>Actinomycetes</taxon>
        <taxon>Mycobacteriales</taxon>
        <taxon>Mycobacteriaceae</taxon>
        <taxon>Mycobacterium</taxon>
    </lineage>
</organism>
<keyword evidence="5" id="KW-0812">Transmembrane</keyword>
<dbReference type="AlphaFoldDB" id="A0A2U3NT75"/>
<dbReference type="Pfam" id="PF21923">
    <property type="entry name" value="BON_like"/>
    <property type="match status" value="1"/>
</dbReference>
<evidence type="ECO:0000256" key="4">
    <source>
        <dbReference type="PROSITE-ProRule" id="PRU00473"/>
    </source>
</evidence>
<feature type="transmembrane region" description="Helical" evidence="5">
    <location>
        <begin position="21"/>
        <end position="42"/>
    </location>
</feature>
<dbReference type="PRINTS" id="PR01021">
    <property type="entry name" value="OMPADOMAIN"/>
</dbReference>
<proteinExistence type="predicted"/>
<dbReference type="CDD" id="cd07185">
    <property type="entry name" value="OmpA_C-like"/>
    <property type="match status" value="1"/>
</dbReference>
<keyword evidence="5" id="KW-1133">Transmembrane helix</keyword>
<name>A0A2U3NT75_9MYCO</name>
<dbReference type="EMBL" id="FUFA01000004">
    <property type="protein sequence ID" value="SPM34730.1"/>
    <property type="molecule type" value="Genomic_DNA"/>
</dbReference>
<evidence type="ECO:0000259" key="6">
    <source>
        <dbReference type="PROSITE" id="PS51123"/>
    </source>
</evidence>
<accession>A0A2U3NT75</accession>
<dbReference type="InterPro" id="IPR007055">
    <property type="entry name" value="BON_dom"/>
</dbReference>
<evidence type="ECO:0000313" key="7">
    <source>
        <dbReference type="EMBL" id="SPM34730.1"/>
    </source>
</evidence>
<reference evidence="7 8" key="1">
    <citation type="submission" date="2017-01" db="EMBL/GenBank/DDBJ databases">
        <authorList>
            <consortium name="Urmite Genomes"/>
        </authorList>
    </citation>
    <scope>NUCLEOTIDE SEQUENCE [LARGE SCALE GENOMIC DNA]</scope>
    <source>
        <strain evidence="7 8">AB57</strain>
    </source>
</reference>
<dbReference type="InterPro" id="IPR054121">
    <property type="entry name" value="ArfA_BON-like"/>
</dbReference>
<dbReference type="Gene3D" id="3.30.1330.60">
    <property type="entry name" value="OmpA-like domain"/>
    <property type="match status" value="1"/>
</dbReference>
<comment type="subcellular location">
    <subcellularLocation>
        <location evidence="1">Cell outer membrane</location>
    </subcellularLocation>
</comment>
<evidence type="ECO:0000256" key="5">
    <source>
        <dbReference type="SAM" id="Phobius"/>
    </source>
</evidence>
<dbReference type="InterPro" id="IPR006665">
    <property type="entry name" value="OmpA-like"/>
</dbReference>
<evidence type="ECO:0000313" key="8">
    <source>
        <dbReference type="Proteomes" id="UP000240988"/>
    </source>
</evidence>
<dbReference type="Proteomes" id="UP000240988">
    <property type="component" value="Unassembled WGS sequence"/>
</dbReference>
<dbReference type="PROSITE" id="PS51123">
    <property type="entry name" value="OMPA_2"/>
    <property type="match status" value="1"/>
</dbReference>
<feature type="non-terminal residue" evidence="7">
    <location>
        <position position="1"/>
    </location>
</feature>
<dbReference type="Pfam" id="PF00691">
    <property type="entry name" value="OmpA"/>
    <property type="match status" value="1"/>
</dbReference>
<dbReference type="InterPro" id="IPR050330">
    <property type="entry name" value="Bact_OuterMem_StrucFunc"/>
</dbReference>
<evidence type="ECO:0000256" key="2">
    <source>
        <dbReference type="ARBA" id="ARBA00023136"/>
    </source>
</evidence>
<protein>
    <recommendedName>
        <fullName evidence="6">OmpA-like domain-containing protein</fullName>
    </recommendedName>
</protein>
<dbReference type="InterPro" id="IPR036737">
    <property type="entry name" value="OmpA-like_sf"/>
</dbReference>
<keyword evidence="8" id="KW-1185">Reference proteome</keyword>
<dbReference type="Gene3D" id="3.40.1520.20">
    <property type="match status" value="1"/>
</dbReference>
<dbReference type="InterPro" id="IPR006664">
    <property type="entry name" value="OMP_bac"/>
</dbReference>
<dbReference type="STRING" id="1841860.GCA_900157375_02553"/>
<sequence>VASTARSGHTAAESRRRRPGLPWLIGVVVIPLLLAAIGHSALQGPRPGSSTGGLATVGPSAKRGAPTLNLAPLSIVRSGNGITLSGQIPDDSAKAILLKTLKGSLPPGVNVVDQIQLNPRIDALDFAHAGALFKDSASIADFNFTVGADTITLTGTAASQDQKNAVEQDVKRTWSHLNVVDKLAVNGPTGPAAAPGPAPCANLQAAVDDATGGPITFDTDGVSLTAADQKVLTQVADKLKACPNAHATINGYADNSGTDAINVPLSSQRAQAVANFLVSQGVTGDRLTVKGLGSINPVAGNDTPDGRAKNRRAEIVVG</sequence>